<evidence type="ECO:0000256" key="1">
    <source>
        <dbReference type="SAM" id="SignalP"/>
    </source>
</evidence>
<dbReference type="Pfam" id="PF03009">
    <property type="entry name" value="GDPD"/>
    <property type="match status" value="1"/>
</dbReference>
<dbReference type="Proteomes" id="UP000271587">
    <property type="component" value="Chromosome"/>
</dbReference>
<protein>
    <submittedName>
        <fullName evidence="3">Cytoplasmic glycerophosphodiester phosphodiesterase</fullName>
    </submittedName>
</protein>
<reference evidence="3 4" key="1">
    <citation type="submission" date="2018-11" db="EMBL/GenBank/DDBJ databases">
        <authorList>
            <person name="Kleinhagauer T."/>
            <person name="Glaeser S.P."/>
            <person name="Spergser J."/>
            <person name="Ruckert C."/>
            <person name="Kaempfer P."/>
            <person name="Busse H.-J."/>
        </authorList>
    </citation>
    <scope>NUCLEOTIDE SEQUENCE [LARGE SCALE GENOMIC DNA]</scope>
    <source>
        <strain evidence="3 4">W8</strain>
    </source>
</reference>
<dbReference type="AlphaFoldDB" id="A0A3G6IYQ9"/>
<dbReference type="RefSeq" id="WP_245998870.1">
    <property type="nucleotide sequence ID" value="NZ_CP033897.1"/>
</dbReference>
<feature type="signal peptide" evidence="1">
    <location>
        <begin position="1"/>
        <end position="21"/>
    </location>
</feature>
<dbReference type="PANTHER" id="PTHR46211:SF14">
    <property type="entry name" value="GLYCEROPHOSPHODIESTER PHOSPHODIESTERASE"/>
    <property type="match status" value="1"/>
</dbReference>
<gene>
    <name evidence="3" type="ORF">CGERO_02930</name>
</gene>
<evidence type="ECO:0000259" key="2">
    <source>
        <dbReference type="PROSITE" id="PS51704"/>
    </source>
</evidence>
<proteinExistence type="predicted"/>
<dbReference type="InterPro" id="IPR017946">
    <property type="entry name" value="PLC-like_Pdiesterase_TIM-brl"/>
</dbReference>
<keyword evidence="1" id="KW-0732">Signal</keyword>
<organism evidence="3 4">
    <name type="scientific">Corynebacterium gerontici</name>
    <dbReference type="NCBI Taxonomy" id="2079234"/>
    <lineage>
        <taxon>Bacteria</taxon>
        <taxon>Bacillati</taxon>
        <taxon>Actinomycetota</taxon>
        <taxon>Actinomycetes</taxon>
        <taxon>Mycobacteriales</taxon>
        <taxon>Corynebacteriaceae</taxon>
        <taxon>Corynebacterium</taxon>
    </lineage>
</organism>
<dbReference type="GO" id="GO:0006629">
    <property type="term" value="P:lipid metabolic process"/>
    <property type="evidence" value="ECO:0007669"/>
    <property type="project" value="InterPro"/>
</dbReference>
<dbReference type="SUPFAM" id="SSF51695">
    <property type="entry name" value="PLC-like phosphodiesterases"/>
    <property type="match status" value="1"/>
</dbReference>
<name>A0A3G6IYQ9_9CORY</name>
<evidence type="ECO:0000313" key="4">
    <source>
        <dbReference type="Proteomes" id="UP000271587"/>
    </source>
</evidence>
<sequence>MKRAIAAGLAALALMSCSNNPGDFDLQGHRGARGEFTEESRQAFERALEVGVDTLELDVVMTADHVPAVWHDPIIEAEKCSGEYVGKPVRTLTFEQLQTLDCGKQLTDFPDASVVENNKILQLDNVFKLAKDHEVRFNIETKIEAEKPELSAPPQEFVDAIVASADRFGRRDDIMIQSFDWSSLELVPEGIERVALYDSTTFTPNSVWLGSATYDDGVVAAAQSVGATVLSPDYELVDQDLVNQTHAEGMKLIPWTVNDVDTARSLKKLGCDGIITDYPGKMSEAL</sequence>
<feature type="domain" description="GP-PDE" evidence="2">
    <location>
        <begin position="24"/>
        <end position="286"/>
    </location>
</feature>
<feature type="chain" id="PRO_5038537099" evidence="1">
    <location>
        <begin position="22"/>
        <end position="286"/>
    </location>
</feature>
<dbReference type="PROSITE" id="PS51257">
    <property type="entry name" value="PROKAR_LIPOPROTEIN"/>
    <property type="match status" value="1"/>
</dbReference>
<dbReference type="GO" id="GO:0008081">
    <property type="term" value="F:phosphoric diester hydrolase activity"/>
    <property type="evidence" value="ECO:0007669"/>
    <property type="project" value="InterPro"/>
</dbReference>
<dbReference type="PROSITE" id="PS51704">
    <property type="entry name" value="GP_PDE"/>
    <property type="match status" value="1"/>
</dbReference>
<keyword evidence="4" id="KW-1185">Reference proteome</keyword>
<dbReference type="Gene3D" id="3.20.20.190">
    <property type="entry name" value="Phosphatidylinositol (PI) phosphodiesterase"/>
    <property type="match status" value="1"/>
</dbReference>
<dbReference type="PANTHER" id="PTHR46211">
    <property type="entry name" value="GLYCEROPHOSPHORYL DIESTER PHOSPHODIESTERASE"/>
    <property type="match status" value="1"/>
</dbReference>
<dbReference type="KEGG" id="cgk:CGERO_02930"/>
<accession>A0A3G6IYQ9</accession>
<dbReference type="EMBL" id="CP033897">
    <property type="protein sequence ID" value="AZA10909.1"/>
    <property type="molecule type" value="Genomic_DNA"/>
</dbReference>
<dbReference type="InterPro" id="IPR030395">
    <property type="entry name" value="GP_PDE_dom"/>
</dbReference>
<evidence type="ECO:0000313" key="3">
    <source>
        <dbReference type="EMBL" id="AZA10909.1"/>
    </source>
</evidence>